<comment type="subcellular location">
    <subcellularLocation>
        <location evidence="1">Cytoplasm</location>
    </subcellularLocation>
</comment>
<gene>
    <name evidence="10" type="ORF">g.12588</name>
</gene>
<dbReference type="FunFam" id="3.30.40.10:FF:000121">
    <property type="entry name" value="TNF receptor-associated factor"/>
    <property type="match status" value="2"/>
</dbReference>
<keyword evidence="2" id="KW-0963">Cytoplasm</keyword>
<feature type="domain" description="MATH" evidence="8">
    <location>
        <begin position="285"/>
        <end position="431"/>
    </location>
</feature>
<evidence type="ECO:0000256" key="5">
    <source>
        <dbReference type="ARBA" id="ARBA00022771"/>
    </source>
</evidence>
<dbReference type="InterPro" id="IPR012227">
    <property type="entry name" value="TNF_rcpt-assoc_TRAF_met"/>
</dbReference>
<evidence type="ECO:0000256" key="3">
    <source>
        <dbReference type="ARBA" id="ARBA00022723"/>
    </source>
</evidence>
<evidence type="ECO:0000256" key="7">
    <source>
        <dbReference type="PROSITE-ProRule" id="PRU00207"/>
    </source>
</evidence>
<keyword evidence="6 7" id="KW-0862">Zinc</keyword>
<feature type="domain" description="TRAF-type" evidence="9">
    <location>
        <begin position="186"/>
        <end position="235"/>
    </location>
</feature>
<dbReference type="InterPro" id="IPR001293">
    <property type="entry name" value="Znf_TRAF"/>
</dbReference>
<dbReference type="PANTHER" id="PTHR10131">
    <property type="entry name" value="TNF RECEPTOR ASSOCIATED FACTOR"/>
    <property type="match status" value="1"/>
</dbReference>
<dbReference type="InterPro" id="IPR049342">
    <property type="entry name" value="TRAF1-6_MATH_dom"/>
</dbReference>
<dbReference type="GO" id="GO:0008270">
    <property type="term" value="F:zinc ion binding"/>
    <property type="evidence" value="ECO:0007669"/>
    <property type="project" value="UniProtKB-KW"/>
</dbReference>
<dbReference type="FunFam" id="2.60.210.10:FF:000007">
    <property type="entry name" value="TNF receptor-associated factor"/>
    <property type="match status" value="1"/>
</dbReference>
<evidence type="ECO:0000256" key="2">
    <source>
        <dbReference type="ARBA" id="ARBA00022490"/>
    </source>
</evidence>
<organism evidence="10">
    <name type="scientific">Cuerna arida</name>
    <dbReference type="NCBI Taxonomy" id="1464854"/>
    <lineage>
        <taxon>Eukaryota</taxon>
        <taxon>Metazoa</taxon>
        <taxon>Ecdysozoa</taxon>
        <taxon>Arthropoda</taxon>
        <taxon>Hexapoda</taxon>
        <taxon>Insecta</taxon>
        <taxon>Pterygota</taxon>
        <taxon>Neoptera</taxon>
        <taxon>Paraneoptera</taxon>
        <taxon>Hemiptera</taxon>
        <taxon>Auchenorrhyncha</taxon>
        <taxon>Membracoidea</taxon>
        <taxon>Cicadellidae</taxon>
        <taxon>Cicadellinae</taxon>
        <taxon>Proconiini</taxon>
        <taxon>Cuerna</taxon>
    </lineage>
</organism>
<dbReference type="GO" id="GO:0031625">
    <property type="term" value="F:ubiquitin protein ligase binding"/>
    <property type="evidence" value="ECO:0007669"/>
    <property type="project" value="TreeGrafter"/>
</dbReference>
<feature type="zinc finger region" description="TRAF-type" evidence="7">
    <location>
        <begin position="78"/>
        <end position="130"/>
    </location>
</feature>
<dbReference type="PROSITE" id="PS50144">
    <property type="entry name" value="MATH"/>
    <property type="match status" value="1"/>
</dbReference>
<reference evidence="10" key="1">
    <citation type="submission" date="2015-11" db="EMBL/GenBank/DDBJ databases">
        <title>De novo transcriptome assembly of four potential Pierce s Disease insect vectors from Arizona vineyards.</title>
        <authorList>
            <person name="Tassone E.E."/>
        </authorList>
    </citation>
    <scope>NUCLEOTIDE SEQUENCE</scope>
</reference>
<accession>A0A1B6FZK8</accession>
<dbReference type="FunFam" id="3.30.40.10:FF:000169">
    <property type="entry name" value="TNF receptor-associated factor"/>
    <property type="match status" value="1"/>
</dbReference>
<evidence type="ECO:0000313" key="10">
    <source>
        <dbReference type="EMBL" id="JAS55619.1"/>
    </source>
</evidence>
<feature type="zinc finger region" description="TRAF-type" evidence="7">
    <location>
        <begin position="186"/>
        <end position="235"/>
    </location>
</feature>
<dbReference type="PIRSF" id="PIRSF015614">
    <property type="entry name" value="TRAF"/>
    <property type="match status" value="1"/>
</dbReference>
<dbReference type="InterPro" id="IPR008974">
    <property type="entry name" value="TRAF-like"/>
</dbReference>
<evidence type="ECO:0000259" key="8">
    <source>
        <dbReference type="PROSITE" id="PS50144"/>
    </source>
</evidence>
<proteinExistence type="predicted"/>
<evidence type="ECO:0008006" key="11">
    <source>
        <dbReference type="Google" id="ProtNLM"/>
    </source>
</evidence>
<protein>
    <recommendedName>
        <fullName evidence="11">TNF receptor-associated factor 4</fullName>
    </recommendedName>
</protein>
<dbReference type="Pfam" id="PF21355">
    <property type="entry name" value="TRAF-mep_MATH"/>
    <property type="match status" value="1"/>
</dbReference>
<evidence type="ECO:0000256" key="4">
    <source>
        <dbReference type="ARBA" id="ARBA00022737"/>
    </source>
</evidence>
<dbReference type="GO" id="GO:0042981">
    <property type="term" value="P:regulation of apoptotic process"/>
    <property type="evidence" value="ECO:0007669"/>
    <property type="project" value="InterPro"/>
</dbReference>
<dbReference type="Gene3D" id="3.30.40.10">
    <property type="entry name" value="Zinc/RING finger domain, C3HC4 (zinc finger)"/>
    <property type="match status" value="3"/>
</dbReference>
<dbReference type="GO" id="GO:0005737">
    <property type="term" value="C:cytoplasm"/>
    <property type="evidence" value="ECO:0007669"/>
    <property type="project" value="UniProtKB-SubCell"/>
</dbReference>
<keyword evidence="5 7" id="KW-0863">Zinc-finger</keyword>
<feature type="zinc finger region" description="TRAF-type" evidence="7">
    <location>
        <begin position="133"/>
        <end position="185"/>
    </location>
</feature>
<dbReference type="GO" id="GO:0043122">
    <property type="term" value="P:regulation of canonical NF-kappaB signal transduction"/>
    <property type="evidence" value="ECO:0007669"/>
    <property type="project" value="TreeGrafter"/>
</dbReference>
<sequence length="439" mass="49300">MVRSFAQWTKTLSFPARLSPQKQTTPSILPDKQATPISVTPDVSNISDSEKDIMSSLVYCIHHKEGCKWNDQLRKLKAHLNTCKHDAIPCTNACGAQIPRVLMEDHLKYTCAERIAHCEFCGTDLSGAALDKHTGSCPLEPLYCENKCGMKLQRRLLNRHKSNECSKRLVNCRYCTLSYVADTLQTHHAACARAPVPCPNRCEMAVVPREDLDSHLQDQCASLLAPCVFKEAGCRFKGLRGAAMERHLEDSSQQHLVLMCGLVTRQQHQITSLKSALSRLSLNHTGTLVWKISDYSAKMADARAKEGMELVSPPFYTSQFGYKLQASLFLNGNGAGENTHLSLYIKLLPGEFDALLRWPFAHSVAFTLFDQSEKACNIVESFVPDPTWENFQRPSKEPDTLGFGFPRFVSHETLTKRHFVRDDTLYIRVKVDPSKIVAV</sequence>
<dbReference type="EMBL" id="GECZ01014150">
    <property type="protein sequence ID" value="JAS55619.1"/>
    <property type="molecule type" value="Transcribed_RNA"/>
</dbReference>
<dbReference type="SUPFAM" id="SSF49599">
    <property type="entry name" value="TRAF domain-like"/>
    <property type="match status" value="3"/>
</dbReference>
<dbReference type="Gene3D" id="2.60.210.10">
    <property type="entry name" value="Apoptosis, Tumor Necrosis Factor Receptor Associated Protein 2, Chain A"/>
    <property type="match status" value="1"/>
</dbReference>
<dbReference type="GO" id="GO:0005164">
    <property type="term" value="F:tumor necrosis factor receptor binding"/>
    <property type="evidence" value="ECO:0007669"/>
    <property type="project" value="TreeGrafter"/>
</dbReference>
<evidence type="ECO:0000256" key="1">
    <source>
        <dbReference type="ARBA" id="ARBA00004496"/>
    </source>
</evidence>
<dbReference type="Pfam" id="PF02176">
    <property type="entry name" value="zf-TRAF"/>
    <property type="match status" value="2"/>
</dbReference>
<dbReference type="SMART" id="SM00061">
    <property type="entry name" value="MATH"/>
    <property type="match status" value="1"/>
</dbReference>
<name>A0A1B6FZK8_9HEMI</name>
<keyword evidence="4" id="KW-0677">Repeat</keyword>
<feature type="domain" description="TRAF-type" evidence="9">
    <location>
        <begin position="133"/>
        <end position="185"/>
    </location>
</feature>
<dbReference type="AlphaFoldDB" id="A0A1B6FZK8"/>
<dbReference type="InterPro" id="IPR002083">
    <property type="entry name" value="MATH/TRAF_dom"/>
</dbReference>
<evidence type="ECO:0000259" key="9">
    <source>
        <dbReference type="PROSITE" id="PS50145"/>
    </source>
</evidence>
<dbReference type="InterPro" id="IPR013083">
    <property type="entry name" value="Znf_RING/FYVE/PHD"/>
</dbReference>
<feature type="domain" description="TRAF-type" evidence="9">
    <location>
        <begin position="78"/>
        <end position="130"/>
    </location>
</feature>
<dbReference type="GO" id="GO:0007165">
    <property type="term" value="P:signal transduction"/>
    <property type="evidence" value="ECO:0007669"/>
    <property type="project" value="InterPro"/>
</dbReference>
<dbReference type="PANTHER" id="PTHR10131:SF94">
    <property type="entry name" value="TNF RECEPTOR-ASSOCIATED FACTOR 4"/>
    <property type="match status" value="1"/>
</dbReference>
<evidence type="ECO:0000256" key="6">
    <source>
        <dbReference type="ARBA" id="ARBA00022833"/>
    </source>
</evidence>
<keyword evidence="3 7" id="KW-0479">Metal-binding</keyword>
<dbReference type="PROSITE" id="PS50145">
    <property type="entry name" value="ZF_TRAF"/>
    <property type="match status" value="3"/>
</dbReference>